<dbReference type="GeneID" id="61133719"/>
<sequence length="140" mass="15505">MFESCCTPYDVAHLLRARYGLPVRLDAHRPTVVCDARITALDVPAPLAARVLDALPDRPAPVITNPRGTVWTFLVHRTGPVDHERRRRLRRRGVALRAPGRRVLLPVGDGGFGWACEPEPGPLRLPGRATVLDTLDRIDP</sequence>
<evidence type="ECO:0000313" key="1">
    <source>
        <dbReference type="EMBL" id="CRY74965.1"/>
    </source>
</evidence>
<gene>
    <name evidence="1" type="ORF">ERS450000_01079</name>
</gene>
<protein>
    <recommendedName>
        <fullName evidence="3">DNA primase/polymerase bifunctional N-terminal domain-containing protein</fullName>
    </recommendedName>
</protein>
<dbReference type="RefSeq" id="WP_011209533.1">
    <property type="nucleotide sequence ID" value="NZ_CAACYE020000001.1"/>
</dbReference>
<name>A0A0H5NGE8_NOCFR</name>
<dbReference type="EMBL" id="LN868938">
    <property type="protein sequence ID" value="CRY74965.1"/>
    <property type="molecule type" value="Genomic_DNA"/>
</dbReference>
<dbReference type="AlphaFoldDB" id="A0A0H5NGE8"/>
<evidence type="ECO:0000313" key="2">
    <source>
        <dbReference type="Proteomes" id="UP000057820"/>
    </source>
</evidence>
<accession>A0A0H5NGE8</accession>
<reference evidence="2" key="1">
    <citation type="submission" date="2015-03" db="EMBL/GenBank/DDBJ databases">
        <authorList>
            <consortium name="Pathogen Informatics"/>
        </authorList>
    </citation>
    <scope>NUCLEOTIDE SEQUENCE [LARGE SCALE GENOMIC DNA]</scope>
    <source>
        <strain evidence="2">NCTC11134</strain>
    </source>
</reference>
<dbReference type="Proteomes" id="UP000057820">
    <property type="component" value="Chromosome 1"/>
</dbReference>
<organism evidence="1 2">
    <name type="scientific">Nocardia farcinica</name>
    <dbReference type="NCBI Taxonomy" id="37329"/>
    <lineage>
        <taxon>Bacteria</taxon>
        <taxon>Bacillati</taxon>
        <taxon>Actinomycetota</taxon>
        <taxon>Actinomycetes</taxon>
        <taxon>Mycobacteriales</taxon>
        <taxon>Nocardiaceae</taxon>
        <taxon>Nocardia</taxon>
    </lineage>
</organism>
<dbReference type="KEGG" id="nfr:ERS450000_01079"/>
<proteinExistence type="predicted"/>
<evidence type="ECO:0008006" key="3">
    <source>
        <dbReference type="Google" id="ProtNLM"/>
    </source>
</evidence>